<dbReference type="EC" id="2.7.7.7" evidence="1"/>
<keyword evidence="3" id="KW-0808">Transferase</keyword>
<feature type="domain" description="DNA polymerase III delta N-terminal" evidence="9">
    <location>
        <begin position="5"/>
        <end position="125"/>
    </location>
</feature>
<evidence type="ECO:0000313" key="12">
    <source>
        <dbReference type="Proteomes" id="UP000095255"/>
    </source>
</evidence>
<dbReference type="PANTHER" id="PTHR34388">
    <property type="entry name" value="DNA POLYMERASE III SUBUNIT DELTA"/>
    <property type="match status" value="1"/>
</dbReference>
<comment type="similarity">
    <text evidence="7">Belongs to the DNA polymerase HolA subunit family.</text>
</comment>
<keyword evidence="4" id="KW-0548">Nucleotidyltransferase</keyword>
<dbReference type="InterPro" id="IPR010372">
    <property type="entry name" value="DNA_pol3_delta_N"/>
</dbReference>
<keyword evidence="6" id="KW-0239">DNA-directed DNA polymerase</keyword>
<dbReference type="InterPro" id="IPR008921">
    <property type="entry name" value="DNA_pol3_clamp-load_cplx_C"/>
</dbReference>
<evidence type="ECO:0000256" key="4">
    <source>
        <dbReference type="ARBA" id="ARBA00022695"/>
    </source>
</evidence>
<sequence>MSNVYLLFGNEAILMEEWLDTLIHNELPDGKLDMNYSSFDLEEIAIQQVLQYAETIPFMADRKIVIAERADFFGTANGKNIHDLEALNDYLLNPAPYTTIIFKTKADKLDKRKKIAKTIEKAGIVKGFVPLQGKTLEDWILAKVRSHQCTIDGKAVEQLIVACGSDMNLMANEIEKLCLYVNQGNITSDTVALLVSKTLEQNLFAFIDRIAQRNIKQGLQVIYDLLKNKESPILIFFLLAKKFRTMLVGKDLLDKGYSPQQIATQLGQHPYALKITLEQGAKFSPQNLRRMLIALAEADEQIKTGKMSDVVALERFILSIPTKY</sequence>
<dbReference type="InterPro" id="IPR027417">
    <property type="entry name" value="P-loop_NTPase"/>
</dbReference>
<dbReference type="Proteomes" id="UP000095255">
    <property type="component" value="Unassembled WGS sequence"/>
</dbReference>
<name>A0A1E5L813_9FIRM</name>
<dbReference type="Gene3D" id="1.10.8.60">
    <property type="match status" value="1"/>
</dbReference>
<gene>
    <name evidence="11" type="ORF">BHU72_11350</name>
</gene>
<dbReference type="GO" id="GO:0003887">
    <property type="term" value="F:DNA-directed DNA polymerase activity"/>
    <property type="evidence" value="ECO:0007669"/>
    <property type="project" value="UniProtKB-KW"/>
</dbReference>
<evidence type="ECO:0000256" key="2">
    <source>
        <dbReference type="ARBA" id="ARBA00017703"/>
    </source>
</evidence>
<dbReference type="InterPro" id="IPR005790">
    <property type="entry name" value="DNA_polIII_delta"/>
</dbReference>
<evidence type="ECO:0000259" key="9">
    <source>
        <dbReference type="Pfam" id="PF06144"/>
    </source>
</evidence>
<dbReference type="Pfam" id="PF06144">
    <property type="entry name" value="DNA_pol3_delta"/>
    <property type="match status" value="1"/>
</dbReference>
<dbReference type="OrthoDB" id="9775929at2"/>
<evidence type="ECO:0000256" key="3">
    <source>
        <dbReference type="ARBA" id="ARBA00022679"/>
    </source>
</evidence>
<dbReference type="NCBIfam" id="TIGR01128">
    <property type="entry name" value="holA"/>
    <property type="match status" value="1"/>
</dbReference>
<evidence type="ECO:0000256" key="5">
    <source>
        <dbReference type="ARBA" id="ARBA00022705"/>
    </source>
</evidence>
<proteinExistence type="inferred from homology"/>
<dbReference type="STRING" id="1390249.BHU72_11350"/>
<dbReference type="Gene3D" id="1.20.272.10">
    <property type="match status" value="1"/>
</dbReference>
<dbReference type="GO" id="GO:0009360">
    <property type="term" value="C:DNA polymerase III complex"/>
    <property type="evidence" value="ECO:0007669"/>
    <property type="project" value="InterPro"/>
</dbReference>
<dbReference type="RefSeq" id="WP_069701358.1">
    <property type="nucleotide sequence ID" value="NZ_MJAT01000006.1"/>
</dbReference>
<dbReference type="SUPFAM" id="SSF48019">
    <property type="entry name" value="post-AAA+ oligomerization domain-like"/>
    <property type="match status" value="1"/>
</dbReference>
<keyword evidence="12" id="KW-1185">Reference proteome</keyword>
<dbReference type="GO" id="GO:0006261">
    <property type="term" value="P:DNA-templated DNA replication"/>
    <property type="evidence" value="ECO:0007669"/>
    <property type="project" value="TreeGrafter"/>
</dbReference>
<keyword evidence="5" id="KW-0235">DNA replication</keyword>
<organism evidence="11 12">
    <name type="scientific">Desulfuribacillus stibiiarsenatis</name>
    <dbReference type="NCBI Taxonomy" id="1390249"/>
    <lineage>
        <taxon>Bacteria</taxon>
        <taxon>Bacillati</taxon>
        <taxon>Bacillota</taxon>
        <taxon>Desulfuribacillia</taxon>
        <taxon>Desulfuribacillales</taxon>
        <taxon>Desulfuribacillaceae</taxon>
        <taxon>Desulfuribacillus</taxon>
    </lineage>
</organism>
<evidence type="ECO:0000259" key="10">
    <source>
        <dbReference type="Pfam" id="PF21694"/>
    </source>
</evidence>
<dbReference type="GO" id="GO:0003677">
    <property type="term" value="F:DNA binding"/>
    <property type="evidence" value="ECO:0007669"/>
    <property type="project" value="InterPro"/>
</dbReference>
<comment type="catalytic activity">
    <reaction evidence="8">
        <text>DNA(n) + a 2'-deoxyribonucleoside 5'-triphosphate = DNA(n+1) + diphosphate</text>
        <dbReference type="Rhea" id="RHEA:22508"/>
        <dbReference type="Rhea" id="RHEA-COMP:17339"/>
        <dbReference type="Rhea" id="RHEA-COMP:17340"/>
        <dbReference type="ChEBI" id="CHEBI:33019"/>
        <dbReference type="ChEBI" id="CHEBI:61560"/>
        <dbReference type="ChEBI" id="CHEBI:173112"/>
        <dbReference type="EC" id="2.7.7.7"/>
    </reaction>
</comment>
<accession>A0A1E5L813</accession>
<dbReference type="AlphaFoldDB" id="A0A1E5L813"/>
<dbReference type="Gene3D" id="3.40.50.300">
    <property type="entry name" value="P-loop containing nucleotide triphosphate hydrolases"/>
    <property type="match status" value="1"/>
</dbReference>
<reference evidence="11 12" key="1">
    <citation type="submission" date="2016-09" db="EMBL/GenBank/DDBJ databases">
        <title>Desulfuribacillus arsenicus sp. nov., an obligately anaerobic, dissimilatory arsenic- and antimonate-reducing bacterium isolated from anoxic sediments.</title>
        <authorList>
            <person name="Abin C.A."/>
            <person name="Hollibaugh J.T."/>
        </authorList>
    </citation>
    <scope>NUCLEOTIDE SEQUENCE [LARGE SCALE GENOMIC DNA]</scope>
    <source>
        <strain evidence="11 12">MLFW-2</strain>
    </source>
</reference>
<feature type="domain" description="DNA polymerase III delta subunit-like C-terminal" evidence="10">
    <location>
        <begin position="200"/>
        <end position="319"/>
    </location>
</feature>
<evidence type="ECO:0000256" key="7">
    <source>
        <dbReference type="ARBA" id="ARBA00034754"/>
    </source>
</evidence>
<comment type="caution">
    <text evidence="11">The sequence shown here is derived from an EMBL/GenBank/DDBJ whole genome shotgun (WGS) entry which is preliminary data.</text>
</comment>
<evidence type="ECO:0000313" key="11">
    <source>
        <dbReference type="EMBL" id="OEH86129.1"/>
    </source>
</evidence>
<dbReference type="PANTHER" id="PTHR34388:SF1">
    <property type="entry name" value="DNA POLYMERASE III SUBUNIT DELTA"/>
    <property type="match status" value="1"/>
</dbReference>
<evidence type="ECO:0000256" key="8">
    <source>
        <dbReference type="ARBA" id="ARBA00049244"/>
    </source>
</evidence>
<evidence type="ECO:0000256" key="1">
    <source>
        <dbReference type="ARBA" id="ARBA00012417"/>
    </source>
</evidence>
<evidence type="ECO:0000256" key="6">
    <source>
        <dbReference type="ARBA" id="ARBA00022932"/>
    </source>
</evidence>
<dbReference type="EMBL" id="MJAT01000006">
    <property type="protein sequence ID" value="OEH86129.1"/>
    <property type="molecule type" value="Genomic_DNA"/>
</dbReference>
<dbReference type="InterPro" id="IPR048466">
    <property type="entry name" value="DNA_pol3_delta-like_C"/>
</dbReference>
<dbReference type="Pfam" id="PF21694">
    <property type="entry name" value="DNA_pol3_delta_C"/>
    <property type="match status" value="1"/>
</dbReference>
<protein>
    <recommendedName>
        <fullName evidence="2">DNA polymerase III subunit delta</fullName>
        <ecNumber evidence="1">2.7.7.7</ecNumber>
    </recommendedName>
</protein>
<dbReference type="SUPFAM" id="SSF52540">
    <property type="entry name" value="P-loop containing nucleoside triphosphate hydrolases"/>
    <property type="match status" value="1"/>
</dbReference>